<dbReference type="InterPro" id="IPR003754">
    <property type="entry name" value="4pyrrol_synth_uPrphyn_synth"/>
</dbReference>
<dbReference type="PANTHER" id="PTHR12390">
    <property type="entry name" value="UROPORPHYRINOGEN III SYNTHASE"/>
    <property type="match status" value="1"/>
</dbReference>
<gene>
    <name evidence="2" type="ORF">BGW36DRAFT_335915</name>
</gene>
<dbReference type="EMBL" id="JAJTJA010000003">
    <property type="protein sequence ID" value="KAH8701720.1"/>
    <property type="molecule type" value="Genomic_DNA"/>
</dbReference>
<dbReference type="AlphaFoldDB" id="A0AAD4PYN8"/>
<dbReference type="SUPFAM" id="SSF69618">
    <property type="entry name" value="HemD-like"/>
    <property type="match status" value="1"/>
</dbReference>
<name>A0AAD4PYN8_9EURO</name>
<dbReference type="FunFam" id="3.40.50.10090:FF:000011">
    <property type="entry name" value="Uroporphyrinogen-III synthase (UroS), putative"/>
    <property type="match status" value="1"/>
</dbReference>
<dbReference type="PANTHER" id="PTHR12390:SF0">
    <property type="entry name" value="UROPORPHYRINOGEN-III SYNTHASE"/>
    <property type="match status" value="1"/>
</dbReference>
<comment type="caution">
    <text evidence="2">The sequence shown here is derived from an EMBL/GenBank/DDBJ whole genome shotgun (WGS) entry which is preliminary data.</text>
</comment>
<accession>A0AAD4PYN8</accession>
<protein>
    <submittedName>
        <fullName evidence="2">Tetrapyrrole biosynthesis, uroporphyrinogen III synthase</fullName>
    </submittedName>
</protein>
<feature type="domain" description="Tetrapyrrole biosynthesis uroporphyrinogen III synthase" evidence="1">
    <location>
        <begin position="47"/>
        <end position="341"/>
    </location>
</feature>
<dbReference type="RefSeq" id="XP_046075096.1">
    <property type="nucleotide sequence ID" value="XM_046212953.1"/>
</dbReference>
<dbReference type="InterPro" id="IPR039793">
    <property type="entry name" value="UROS/Hem4"/>
</dbReference>
<dbReference type="CDD" id="cd06578">
    <property type="entry name" value="HemD"/>
    <property type="match status" value="1"/>
</dbReference>
<evidence type="ECO:0000313" key="3">
    <source>
        <dbReference type="Proteomes" id="UP001201262"/>
    </source>
</evidence>
<dbReference type="GeneID" id="70243240"/>
<proteinExistence type="predicted"/>
<organism evidence="2 3">
    <name type="scientific">Talaromyces proteolyticus</name>
    <dbReference type="NCBI Taxonomy" id="1131652"/>
    <lineage>
        <taxon>Eukaryota</taxon>
        <taxon>Fungi</taxon>
        <taxon>Dikarya</taxon>
        <taxon>Ascomycota</taxon>
        <taxon>Pezizomycotina</taxon>
        <taxon>Eurotiomycetes</taxon>
        <taxon>Eurotiomycetidae</taxon>
        <taxon>Eurotiales</taxon>
        <taxon>Trichocomaceae</taxon>
        <taxon>Talaromyces</taxon>
        <taxon>Talaromyces sect. Bacilispori</taxon>
    </lineage>
</organism>
<dbReference type="GO" id="GO:0006780">
    <property type="term" value="P:uroporphyrinogen III biosynthetic process"/>
    <property type="evidence" value="ECO:0007669"/>
    <property type="project" value="InterPro"/>
</dbReference>
<keyword evidence="3" id="KW-1185">Reference proteome</keyword>
<dbReference type="Pfam" id="PF02602">
    <property type="entry name" value="HEM4"/>
    <property type="match status" value="1"/>
</dbReference>
<dbReference type="GO" id="GO:0005829">
    <property type="term" value="C:cytosol"/>
    <property type="evidence" value="ECO:0007669"/>
    <property type="project" value="TreeGrafter"/>
</dbReference>
<dbReference type="Gene3D" id="3.40.50.10090">
    <property type="match status" value="2"/>
</dbReference>
<dbReference type="GO" id="GO:0004852">
    <property type="term" value="F:uroporphyrinogen-III synthase activity"/>
    <property type="evidence" value="ECO:0007669"/>
    <property type="project" value="InterPro"/>
</dbReference>
<dbReference type="Proteomes" id="UP001201262">
    <property type="component" value="Unassembled WGS sequence"/>
</dbReference>
<evidence type="ECO:0000259" key="1">
    <source>
        <dbReference type="Pfam" id="PF02602"/>
    </source>
</evidence>
<sequence length="354" mass="38960">MSNSLPPNTRRPPIFLLKTPTTPRDLYDEYFRRHNDFPSSLSSSGSAEAHGFKPVFVPVLSHRFHELNLSILKSYFQSSQVAMTMATAGETSFIGDTLSKKKYGGMIFTSQRAVEAFGHCLANNIPIEAATAASKSMILYTVGPATTRLLTPLRDKYLPFATIYGEEAGNGENLARMILEHYNPRHNHSDGKGSDKPGLLFLVGDQRRDVIPRTLMDPALDEAQRIIVDELVVYETTEMAGFEDAFRGAVDAGERGYRDRSGDGQSDEEESMWVVIFSPTGCDAVLRTLGKLPSSTSVEGTKTVTKKKCLIATIGPTTCDYLRTKYAVEPDVVAKRPSPEGVGEAIRAYYQGEV</sequence>
<evidence type="ECO:0000313" key="2">
    <source>
        <dbReference type="EMBL" id="KAH8701720.1"/>
    </source>
</evidence>
<dbReference type="InterPro" id="IPR036108">
    <property type="entry name" value="4pyrrol_syn_uPrphyn_synt_sf"/>
</dbReference>
<reference evidence="2" key="1">
    <citation type="submission" date="2021-12" db="EMBL/GenBank/DDBJ databases">
        <title>Convergent genome expansion in fungi linked to evolution of root-endophyte symbiosis.</title>
        <authorList>
            <consortium name="DOE Joint Genome Institute"/>
            <person name="Ke Y.-H."/>
            <person name="Bonito G."/>
            <person name="Liao H.-L."/>
            <person name="Looney B."/>
            <person name="Rojas-Flechas A."/>
            <person name="Nash J."/>
            <person name="Hameed K."/>
            <person name="Schadt C."/>
            <person name="Martin F."/>
            <person name="Crous P.W."/>
            <person name="Miettinen O."/>
            <person name="Magnuson J.K."/>
            <person name="Labbe J."/>
            <person name="Jacobson D."/>
            <person name="Doktycz M.J."/>
            <person name="Veneault-Fourrey C."/>
            <person name="Kuo A."/>
            <person name="Mondo S."/>
            <person name="Calhoun S."/>
            <person name="Riley R."/>
            <person name="Ohm R."/>
            <person name="LaButti K."/>
            <person name="Andreopoulos B."/>
            <person name="Pangilinan J."/>
            <person name="Nolan M."/>
            <person name="Tritt A."/>
            <person name="Clum A."/>
            <person name="Lipzen A."/>
            <person name="Daum C."/>
            <person name="Barry K."/>
            <person name="Grigoriev I.V."/>
            <person name="Vilgalys R."/>
        </authorList>
    </citation>
    <scope>NUCLEOTIDE SEQUENCE</scope>
    <source>
        <strain evidence="2">PMI_201</strain>
    </source>
</reference>